<organism evidence="2 3">
    <name type="scientific">Halococcus dombrowskii</name>
    <dbReference type="NCBI Taxonomy" id="179637"/>
    <lineage>
        <taxon>Archaea</taxon>
        <taxon>Methanobacteriati</taxon>
        <taxon>Methanobacteriota</taxon>
        <taxon>Stenosarchaea group</taxon>
        <taxon>Halobacteria</taxon>
        <taxon>Halobacteriales</taxon>
        <taxon>Halococcaceae</taxon>
        <taxon>Halococcus</taxon>
    </lineage>
</organism>
<dbReference type="Gene3D" id="3.30.1540.10">
    <property type="entry name" value="formyl-coa transferase, domain 3"/>
    <property type="match status" value="1"/>
</dbReference>
<name>A0AAX3AUC4_HALDO</name>
<evidence type="ECO:0000313" key="3">
    <source>
        <dbReference type="Proteomes" id="UP000830542"/>
    </source>
</evidence>
<dbReference type="AlphaFoldDB" id="A0AAX3AUC4"/>
<feature type="compositionally biased region" description="Low complexity" evidence="1">
    <location>
        <begin position="348"/>
        <end position="358"/>
    </location>
</feature>
<dbReference type="GO" id="GO:0016740">
    <property type="term" value="F:transferase activity"/>
    <property type="evidence" value="ECO:0007669"/>
    <property type="project" value="UniProtKB-KW"/>
</dbReference>
<geneLocation type="plasmid" evidence="2 3">
    <name>unnamed2</name>
</geneLocation>
<dbReference type="GeneID" id="71763625"/>
<reference evidence="2" key="1">
    <citation type="submission" date="2022-04" db="EMBL/GenBank/DDBJ databases">
        <title>Sequencing and genomic assembly of Halococcus dombrowskii.</title>
        <authorList>
            <person name="Lim S.W."/>
            <person name="MacLea K.S."/>
        </authorList>
    </citation>
    <scope>NUCLEOTIDE SEQUENCE</scope>
    <source>
        <strain evidence="2">H4</strain>
        <plasmid evidence="2">unnamed2</plasmid>
    </source>
</reference>
<dbReference type="Proteomes" id="UP000830542">
    <property type="component" value="Plasmid unnamed2"/>
</dbReference>
<dbReference type="KEGG" id="hdo:MUK72_17215"/>
<dbReference type="Pfam" id="PF02515">
    <property type="entry name" value="CoA_transf_3"/>
    <property type="match status" value="1"/>
</dbReference>
<gene>
    <name evidence="2" type="ORF">MUK72_17215</name>
</gene>
<dbReference type="EMBL" id="CP095007">
    <property type="protein sequence ID" value="UOO96950.1"/>
    <property type="molecule type" value="Genomic_DNA"/>
</dbReference>
<dbReference type="InterPro" id="IPR023606">
    <property type="entry name" value="CoA-Trfase_III_dom_1_sf"/>
</dbReference>
<dbReference type="InterPro" id="IPR003673">
    <property type="entry name" value="CoA-Trfase_fam_III"/>
</dbReference>
<dbReference type="SUPFAM" id="SSF89796">
    <property type="entry name" value="CoA-transferase family III (CaiB/BaiF)"/>
    <property type="match status" value="1"/>
</dbReference>
<evidence type="ECO:0000256" key="1">
    <source>
        <dbReference type="SAM" id="MobiDB-lite"/>
    </source>
</evidence>
<accession>A0AAX3AUC4</accession>
<proteinExistence type="predicted"/>
<dbReference type="PANTHER" id="PTHR48228:SF5">
    <property type="entry name" value="ALPHA-METHYLACYL-COA RACEMASE"/>
    <property type="match status" value="1"/>
</dbReference>
<dbReference type="InterPro" id="IPR044855">
    <property type="entry name" value="CoA-Trfase_III_dom3_sf"/>
</dbReference>
<protein>
    <submittedName>
        <fullName evidence="2">CoA transferase</fullName>
    </submittedName>
</protein>
<keyword evidence="2" id="KW-0808">Transferase</keyword>
<dbReference type="RefSeq" id="WP_244706151.1">
    <property type="nucleotide sequence ID" value="NZ_BAAADN010000025.1"/>
</dbReference>
<keyword evidence="2" id="KW-0614">Plasmid</keyword>
<evidence type="ECO:0000313" key="2">
    <source>
        <dbReference type="EMBL" id="UOO96950.1"/>
    </source>
</evidence>
<feature type="region of interest" description="Disordered" evidence="1">
    <location>
        <begin position="333"/>
        <end position="363"/>
    </location>
</feature>
<dbReference type="PANTHER" id="PTHR48228">
    <property type="entry name" value="SUCCINYL-COA--D-CITRAMALATE COA-TRANSFERASE"/>
    <property type="match status" value="1"/>
</dbReference>
<dbReference type="InterPro" id="IPR050509">
    <property type="entry name" value="CoA-transferase_III"/>
</dbReference>
<sequence>MRIDGLRVLDLSRLLPGPFATQLLADAGADVIKIEDTDRGDYARHMPPYTDDGVGTIFDAVNRGKRSVAVDLKTEPGREAFMRLVETADVVFEQFRPGVVDRLGIDYESVHEHNSEVVYCSLSGFGQTGPHADRVGHDLNYVGMAGLLDLTRADEATDPQIPGYPIGDMAGGLFAAFSILGALLSRELGNADGEYVDVAMTDVVASFSQAVAHEALTGDGPRPGETPLTGAAPWYGVYETADGRYVTIAAIEEKFWREFCEAVDREDLLDAHMTTDPAERAALREELTDLFAEKTRDEWEAELGDVDAMVAPVWTLGEALSSEHATARELIDRDTGAPRVGFPAQVSEPPAETGGPAPEHGEHTDTVLQSVGFDAADIQSLSEGGVVR</sequence>
<keyword evidence="3" id="KW-1185">Reference proteome</keyword>
<dbReference type="Gene3D" id="3.40.50.10540">
    <property type="entry name" value="Crotonobetainyl-coa:carnitine coa-transferase, domain 1"/>
    <property type="match status" value="1"/>
</dbReference>